<gene>
    <name evidence="2" type="ORF">OKJ99_42895</name>
</gene>
<keyword evidence="3" id="KW-1185">Reference proteome</keyword>
<evidence type="ECO:0000313" key="3">
    <source>
        <dbReference type="Proteomes" id="UP001354931"/>
    </source>
</evidence>
<comment type="caution">
    <text evidence="2">The sequence shown here is derived from an EMBL/GenBank/DDBJ whole genome shotgun (WGS) entry which is preliminary data.</text>
</comment>
<protein>
    <submittedName>
        <fullName evidence="2">Uncharacterized protein</fullName>
    </submittedName>
</protein>
<evidence type="ECO:0000256" key="1">
    <source>
        <dbReference type="SAM" id="SignalP"/>
    </source>
</evidence>
<feature type="signal peptide" evidence="1">
    <location>
        <begin position="1"/>
        <end position="35"/>
    </location>
</feature>
<dbReference type="Proteomes" id="UP001354931">
    <property type="component" value="Unassembled WGS sequence"/>
</dbReference>
<dbReference type="EMBL" id="JAOZYC010000210">
    <property type="protein sequence ID" value="MEB8344243.1"/>
    <property type="molecule type" value="Genomic_DNA"/>
</dbReference>
<sequence>MRSRRVITRVCTRVTTTLACAVLLSGAFGVGTAEAYDVESGSLSFSGDAGEYVSGGQSYAYADGLTAQGYITNGVPTGVGVFVDGADGGSWALHLETPAGAVQPLAPGTYSGAAANPDASRPRIELRGNGRDCLDEGSFTVQDVDIRAHGYVKKLDATFEQHCPGATESLRGEVHVANPEPPAETALGLDVAPDAVAGRVDGHALVHGTVTCTEPVALDTYGTVSQTLDGVTTRGTYRTKVGCVPGGPTAWTASAVPSGSVPFQRGDATVIASSTGKDPFYGHTITAGYSGPLQLTKK</sequence>
<evidence type="ECO:0000313" key="2">
    <source>
        <dbReference type="EMBL" id="MEB8344243.1"/>
    </source>
</evidence>
<accession>A0ABU6FJL7</accession>
<name>A0ABU6FJL7_9ACTN</name>
<organism evidence="2 3">
    <name type="scientific">Streptomyces endophyticus</name>
    <dbReference type="NCBI Taxonomy" id="714166"/>
    <lineage>
        <taxon>Bacteria</taxon>
        <taxon>Bacillati</taxon>
        <taxon>Actinomycetota</taxon>
        <taxon>Actinomycetes</taxon>
        <taxon>Kitasatosporales</taxon>
        <taxon>Streptomycetaceae</taxon>
        <taxon>Streptomyces</taxon>
    </lineage>
</organism>
<proteinExistence type="predicted"/>
<reference evidence="2 3" key="1">
    <citation type="submission" date="2022-10" db="EMBL/GenBank/DDBJ databases">
        <authorList>
            <person name="Xie J."/>
            <person name="Shen N."/>
        </authorList>
    </citation>
    <scope>NUCLEOTIDE SEQUENCE [LARGE SCALE GENOMIC DNA]</scope>
    <source>
        <strain evidence="2 3">YIM65594</strain>
    </source>
</reference>
<dbReference type="RefSeq" id="WP_326024094.1">
    <property type="nucleotide sequence ID" value="NZ_JAOZYC010000210.1"/>
</dbReference>
<keyword evidence="1" id="KW-0732">Signal</keyword>
<feature type="chain" id="PRO_5045214731" evidence="1">
    <location>
        <begin position="36"/>
        <end position="298"/>
    </location>
</feature>